<dbReference type="InterPro" id="IPR013598">
    <property type="entry name" value="Exportin-1/Importin-b-like"/>
</dbReference>
<evidence type="ECO:0000313" key="13">
    <source>
        <dbReference type="EMBL" id="CAD5112751.1"/>
    </source>
</evidence>
<evidence type="ECO:0000256" key="3">
    <source>
        <dbReference type="ARBA" id="ARBA00022448"/>
    </source>
</evidence>
<keyword evidence="14" id="KW-1185">Reference proteome</keyword>
<dbReference type="SUPFAM" id="SSF48371">
    <property type="entry name" value="ARM repeat"/>
    <property type="match status" value="1"/>
</dbReference>
<dbReference type="GO" id="GO:0005737">
    <property type="term" value="C:cytoplasm"/>
    <property type="evidence" value="ECO:0007669"/>
    <property type="project" value="UniProtKB-SubCell"/>
</dbReference>
<gene>
    <name evidence="13" type="ORF">DGYR_LOCUS1839</name>
</gene>
<keyword evidence="4 10" id="KW-0963">Cytoplasm</keyword>
<evidence type="ECO:0000256" key="7">
    <source>
        <dbReference type="ARBA" id="ARBA00023242"/>
    </source>
</evidence>
<keyword evidence="6 10" id="KW-0694">RNA-binding</keyword>
<name>A0A7I8V8T5_9ANNE</name>
<dbReference type="GO" id="GO:0005643">
    <property type="term" value="C:nuclear pore"/>
    <property type="evidence" value="ECO:0007669"/>
    <property type="project" value="TreeGrafter"/>
</dbReference>
<keyword evidence="5 10" id="KW-0820">tRNA-binding</keyword>
<dbReference type="Gene3D" id="1.25.10.10">
    <property type="entry name" value="Leucine-rich Repeat Variant"/>
    <property type="match status" value="1"/>
</dbReference>
<comment type="similarity">
    <text evidence="10">Belongs to the exportin family.</text>
</comment>
<sequence>MERSIPSLSIAQNVESVTAIDFFNDLKRSPDGWKLCLQGLNSPEYESNHQVKFFCLQVLEHFLKSAYSKTSTKDDFIIIQNQILSWFQNQNGHQNPTFLRNKQAQIIALAFITDYPARWPTFFQDMLQRSDSSKAVDLYLKSLLAVHSEVVDRDIARSNAEMQRNTVIKDNMRMNTVPVLVNSWYEILRMDNVDSQIVCQCLDVIGSYISWIDIDLIANDRFVPIILQCLGDDLKRESACDCLREIVLKGMQPLSKLKLIDSLTEVLDSLGVFTTPPQGDDVIDFLAKLAKLLNAVGLEVLAAYTTLVKANDIDGAALALKSLEDKISKMFPFIAHEVDDVSGAVCPLAQEYVALLKTVNPQIQEQHSHIVKTLLYTCIKRMKFDQDYDWDVEGEEEAIFQDYRRRLRNVVLHIGSYKPETILEVTTALFHENLLKWKEKNVLDVELALYIFYALLECLPSNLIQQTFDPDRSKSAGPLQQLALTVVESDVFVCDHPAVSLLYYESVARYDKLLTVIPEQIPIALKAFLYGVKTHPNPKVRTRVAYLLTRLVKSINKSLLVPYVDNLLASLTQDLSQQDSDALFVYEACGLLIIQSVQPLEKKNELLKELLSPRLHDVNLYIQRTLSAAAAEEQATYGKAAVHSLLCIVRTSKGFSEKCNMKATKCDEVYTHVLKTVLTALDTIQLPFPIVVHEIFSAVRQLLHRMIVCLEDSVLPFVVPLLKKLVEGGDVRELHDVMALCSQLVTKFKERVTPLFNEALMPLTSAVLNTLESPPEAATDDERKVLRRSHLNFVLVLATHSDFKHLLSVQANDAVENLLSYIVKTAMNPENGPQAQKISFCILKKFMETLIGNTNIEIVQQLVIRPCFEAPLCEGFNLSDAQTVLALTEAGQCAKTAVRILPDLLPYLRDTYLPNLGLSDRQAKSLCDALTLEDPKMFKTVFRDFFINARFQGR</sequence>
<organism evidence="13 14">
    <name type="scientific">Dimorphilus gyrociliatus</name>
    <dbReference type="NCBI Taxonomy" id="2664684"/>
    <lineage>
        <taxon>Eukaryota</taxon>
        <taxon>Metazoa</taxon>
        <taxon>Spiralia</taxon>
        <taxon>Lophotrochozoa</taxon>
        <taxon>Annelida</taxon>
        <taxon>Polychaeta</taxon>
        <taxon>Polychaeta incertae sedis</taxon>
        <taxon>Dinophilidae</taxon>
        <taxon>Dimorphilus</taxon>
    </lineage>
</organism>
<evidence type="ECO:0000259" key="12">
    <source>
        <dbReference type="Pfam" id="PF19282"/>
    </source>
</evidence>
<dbReference type="GO" id="GO:0031267">
    <property type="term" value="F:small GTPase binding"/>
    <property type="evidence" value="ECO:0007669"/>
    <property type="project" value="InterPro"/>
</dbReference>
<evidence type="ECO:0000256" key="4">
    <source>
        <dbReference type="ARBA" id="ARBA00022490"/>
    </source>
</evidence>
<dbReference type="PANTHER" id="PTHR15952:SF11">
    <property type="entry name" value="EXPORTIN-T"/>
    <property type="match status" value="1"/>
</dbReference>
<evidence type="ECO:0000259" key="11">
    <source>
        <dbReference type="Pfam" id="PF08389"/>
    </source>
</evidence>
<feature type="domain" description="Exportin-1/Importin-beta-like" evidence="11">
    <location>
        <begin position="96"/>
        <end position="243"/>
    </location>
</feature>
<evidence type="ECO:0000256" key="9">
    <source>
        <dbReference type="ARBA" id="ARBA00032199"/>
    </source>
</evidence>
<dbReference type="InterPro" id="IPR016024">
    <property type="entry name" value="ARM-type_fold"/>
</dbReference>
<comment type="function">
    <text evidence="10">tRNA nucleus export receptor which facilitates tRNA translocation across the nuclear pore complex.</text>
</comment>
<reference evidence="13 14" key="1">
    <citation type="submission" date="2020-08" db="EMBL/GenBank/DDBJ databases">
        <authorList>
            <person name="Hejnol A."/>
        </authorList>
    </citation>
    <scope>NUCLEOTIDE SEQUENCE [LARGE SCALE GENOMIC DNA]</scope>
</reference>
<proteinExistence type="inferred from homology"/>
<dbReference type="PANTHER" id="PTHR15952">
    <property type="entry name" value="EXPORTIN-T/LOS1"/>
    <property type="match status" value="1"/>
</dbReference>
<evidence type="ECO:0000256" key="10">
    <source>
        <dbReference type="RuleBase" id="RU366037"/>
    </source>
</evidence>
<keyword evidence="3 10" id="KW-0813">Transport</keyword>
<keyword evidence="7 10" id="KW-0539">Nucleus</keyword>
<comment type="caution">
    <text evidence="13">The sequence shown here is derived from an EMBL/GenBank/DDBJ whole genome shotgun (WGS) entry which is preliminary data.</text>
</comment>
<evidence type="ECO:0000313" key="14">
    <source>
        <dbReference type="Proteomes" id="UP000549394"/>
    </source>
</evidence>
<dbReference type="Pfam" id="PF19282">
    <property type="entry name" value="Exportin-T"/>
    <property type="match status" value="1"/>
</dbReference>
<dbReference type="AlphaFoldDB" id="A0A7I8V8T5"/>
<dbReference type="InterPro" id="IPR040017">
    <property type="entry name" value="XPOT"/>
</dbReference>
<evidence type="ECO:0000256" key="8">
    <source>
        <dbReference type="ARBA" id="ARBA00029784"/>
    </source>
</evidence>
<accession>A0A7I8V8T5</accession>
<dbReference type="GO" id="GO:0016363">
    <property type="term" value="C:nuclear matrix"/>
    <property type="evidence" value="ECO:0007669"/>
    <property type="project" value="TreeGrafter"/>
</dbReference>
<dbReference type="Proteomes" id="UP000549394">
    <property type="component" value="Unassembled WGS sequence"/>
</dbReference>
<dbReference type="InterPro" id="IPR011989">
    <property type="entry name" value="ARM-like"/>
</dbReference>
<evidence type="ECO:0000256" key="6">
    <source>
        <dbReference type="ARBA" id="ARBA00022884"/>
    </source>
</evidence>
<evidence type="ECO:0000256" key="5">
    <source>
        <dbReference type="ARBA" id="ARBA00022555"/>
    </source>
</evidence>
<evidence type="ECO:0000256" key="2">
    <source>
        <dbReference type="ARBA" id="ARBA00018928"/>
    </source>
</evidence>
<evidence type="ECO:0000256" key="1">
    <source>
        <dbReference type="ARBA" id="ARBA00004496"/>
    </source>
</evidence>
<dbReference type="InterPro" id="IPR045546">
    <property type="entry name" value="Exportin-T_C"/>
</dbReference>
<dbReference type="Pfam" id="PF08389">
    <property type="entry name" value="Xpo1"/>
    <property type="match status" value="1"/>
</dbReference>
<protein>
    <recommendedName>
        <fullName evidence="2 10">Exportin-T</fullName>
    </recommendedName>
    <alternativeName>
        <fullName evidence="8 10">Exportin(tRNA)</fullName>
    </alternativeName>
    <alternativeName>
        <fullName evidence="9 10">tRNA exportin</fullName>
    </alternativeName>
</protein>
<dbReference type="GO" id="GO:0071528">
    <property type="term" value="P:tRNA re-export from nucleus"/>
    <property type="evidence" value="ECO:0007669"/>
    <property type="project" value="UniProtKB-UniRule"/>
</dbReference>
<dbReference type="GO" id="GO:0000049">
    <property type="term" value="F:tRNA binding"/>
    <property type="evidence" value="ECO:0007669"/>
    <property type="project" value="UniProtKB-UniRule"/>
</dbReference>
<comment type="subcellular location">
    <subcellularLocation>
        <location evidence="1 10">Cytoplasm</location>
    </subcellularLocation>
    <subcellularLocation>
        <location evidence="10">Nucleus</location>
    </subcellularLocation>
    <text evidence="10">Shuttles between the nucleus and the cytoplasm.</text>
</comment>
<dbReference type="EMBL" id="CAJFCJ010000002">
    <property type="protein sequence ID" value="CAD5112751.1"/>
    <property type="molecule type" value="Genomic_DNA"/>
</dbReference>
<dbReference type="OrthoDB" id="26399at2759"/>
<feature type="domain" description="Exportin-T C-terminal" evidence="12">
    <location>
        <begin position="319"/>
        <end position="947"/>
    </location>
</feature>